<dbReference type="EMBL" id="JAUTFL010000002">
    <property type="protein sequence ID" value="MDW8644723.1"/>
    <property type="molecule type" value="Genomic_DNA"/>
</dbReference>
<name>A0AAJ2PHK0_STRSU</name>
<evidence type="ECO:0000313" key="2">
    <source>
        <dbReference type="Proteomes" id="UP001276229"/>
    </source>
</evidence>
<accession>A0AAJ2PHK0</accession>
<gene>
    <name evidence="1" type="ORF">Q7V66_00905</name>
</gene>
<dbReference type="Pfam" id="PF11187">
    <property type="entry name" value="Mbeg1-like"/>
    <property type="match status" value="1"/>
</dbReference>
<proteinExistence type="predicted"/>
<sequence>MPNLLTYIEETQYDNFYDKPINKLDILALTELSYLPFDNLVPYSFTENGVRLDWLAAAFEETYKNNFPPFSMVTKNRLALLGLLAKSKRFKSIKAFGFVDDYQLEQEKQFSAISYRIDRKTIVTCFRGTDDTIIGWKEDFHMTYMDEIPAQRAASGYLEKLMMQQGGHFYLAGHSKGGNLALYAACQQATDQQDRILAIYPFDSPGLHKKHLEAPSYQAIHQRIFPVIPQNSIVGMMLETPENAQIVQSNTLGILQHISFSWEVDGSDFKLAPALTSDSLQTDQALKTWTASLTDDELRDFFDLFFGIFIKAGIERFSDITVNPLQKLQEIDRLRKEIAPEEAEMVDKLIRLLFDTRYQIWRDNISTSIPSPEISLPDWRKLFQLDKPEKTKTSSGVNCSLSSGQ</sequence>
<organism evidence="1 2">
    <name type="scientific">Streptococcus suis</name>
    <dbReference type="NCBI Taxonomy" id="1307"/>
    <lineage>
        <taxon>Bacteria</taxon>
        <taxon>Bacillati</taxon>
        <taxon>Bacillota</taxon>
        <taxon>Bacilli</taxon>
        <taxon>Lactobacillales</taxon>
        <taxon>Streptococcaceae</taxon>
        <taxon>Streptococcus</taxon>
    </lineage>
</organism>
<dbReference type="Gene3D" id="3.40.50.1820">
    <property type="entry name" value="alpha/beta hydrolase"/>
    <property type="match status" value="1"/>
</dbReference>
<reference evidence="1" key="1">
    <citation type="submission" date="2023-07" db="EMBL/GenBank/DDBJ databases">
        <title>Characterization of virulence traits, antimicrobial resistance genes carried by mobile genetic elements and competence in Streptococcus suis strains isolated in France.</title>
        <authorList>
            <person name="Dechene-Tempier M."/>
            <person name="Marois-Crehan C."/>
            <person name="De Boisseson C."/>
            <person name="Lucas P."/>
            <person name="Bougeard S."/>
            <person name="Libante V."/>
            <person name="Payot S."/>
        </authorList>
    </citation>
    <scope>NUCLEOTIDE SEQUENCE</scope>
    <source>
        <strain evidence="1">1551</strain>
    </source>
</reference>
<dbReference type="AlphaFoldDB" id="A0AAJ2PHK0"/>
<dbReference type="RefSeq" id="WP_318825241.1">
    <property type="nucleotide sequence ID" value="NZ_CP149804.1"/>
</dbReference>
<dbReference type="InterPro" id="IPR024499">
    <property type="entry name" value="Mbeg1-like"/>
</dbReference>
<evidence type="ECO:0000313" key="1">
    <source>
        <dbReference type="EMBL" id="MDW8644723.1"/>
    </source>
</evidence>
<comment type="caution">
    <text evidence="1">The sequence shown here is derived from an EMBL/GenBank/DDBJ whole genome shotgun (WGS) entry which is preliminary data.</text>
</comment>
<dbReference type="InterPro" id="IPR029058">
    <property type="entry name" value="AB_hydrolase_fold"/>
</dbReference>
<dbReference type="Proteomes" id="UP001276229">
    <property type="component" value="Unassembled WGS sequence"/>
</dbReference>
<dbReference type="SUPFAM" id="SSF53474">
    <property type="entry name" value="alpha/beta-Hydrolases"/>
    <property type="match status" value="1"/>
</dbReference>
<protein>
    <submittedName>
        <fullName evidence="1">DUF2974 domain-containing protein</fullName>
    </submittedName>
</protein>